<protein>
    <submittedName>
        <fullName evidence="4">Esterase</fullName>
        <ecNumber evidence="4">3.1.1.3</ecNumber>
    </submittedName>
</protein>
<dbReference type="InterPro" id="IPR013094">
    <property type="entry name" value="AB_hydrolase_3"/>
</dbReference>
<dbReference type="PANTHER" id="PTHR48081:SF8">
    <property type="entry name" value="ALPHA_BETA HYDROLASE FOLD-3 DOMAIN-CONTAINING PROTEIN-RELATED"/>
    <property type="match status" value="1"/>
</dbReference>
<name>A0A174VB83_9CLOT</name>
<evidence type="ECO:0000259" key="3">
    <source>
        <dbReference type="Pfam" id="PF07859"/>
    </source>
</evidence>
<feature type="transmembrane region" description="Helical" evidence="2">
    <location>
        <begin position="6"/>
        <end position="21"/>
    </location>
</feature>
<evidence type="ECO:0000256" key="1">
    <source>
        <dbReference type="ARBA" id="ARBA00022801"/>
    </source>
</evidence>
<gene>
    <name evidence="4" type="primary">lip2</name>
    <name evidence="4" type="ORF">ERS852568_02827</name>
</gene>
<dbReference type="GO" id="GO:0004806">
    <property type="term" value="F:triacylglycerol lipase activity"/>
    <property type="evidence" value="ECO:0007669"/>
    <property type="project" value="UniProtKB-EC"/>
</dbReference>
<evidence type="ECO:0000313" key="4">
    <source>
        <dbReference type="EMBL" id="CUQ31872.1"/>
    </source>
</evidence>
<sequence>MKKIVVISASIVGIIGIWFYHRDKKYPLRKGYYFMNKFSIPDKVLTLPNIKLVNKLLSKVELPQTPDDIIREIRYIKTWDEEEIPLSIYKLKDMDDNIPCLIYLHGGGFFFKDEGYMHKLVCEYVKKAKCMAIFVHYRTADKYPFPTPFKDCCNAIQYVWENTEQLNVNKNKIALGGDSAGGTLTGACTLWCRDETDIKLCFQMLIYPVIDSRMETETMKKYVDSPLFNSTLIKKMWEFYLRNGIKEKKEYTSPILADDFSKLPPAYIETAEYDCLHDEGIDYAKSLISVGVKVHLEDVKNVFHGYDAFLNTEITKRMVEKRSKALYSAFYE</sequence>
<dbReference type="SUPFAM" id="SSF53474">
    <property type="entry name" value="alpha/beta-Hydrolases"/>
    <property type="match status" value="1"/>
</dbReference>
<dbReference type="EMBL" id="CZBO01000010">
    <property type="protein sequence ID" value="CUQ31872.1"/>
    <property type="molecule type" value="Genomic_DNA"/>
</dbReference>
<keyword evidence="2" id="KW-0812">Transmembrane</keyword>
<evidence type="ECO:0000313" key="5">
    <source>
        <dbReference type="Proteomes" id="UP000095563"/>
    </source>
</evidence>
<organism evidence="4 5">
    <name type="scientific">Clostridium baratii</name>
    <dbReference type="NCBI Taxonomy" id="1561"/>
    <lineage>
        <taxon>Bacteria</taxon>
        <taxon>Bacillati</taxon>
        <taxon>Bacillota</taxon>
        <taxon>Clostridia</taxon>
        <taxon>Eubacteriales</taxon>
        <taxon>Clostridiaceae</taxon>
        <taxon>Clostridium</taxon>
    </lineage>
</organism>
<reference evidence="4 5" key="1">
    <citation type="submission" date="2015-09" db="EMBL/GenBank/DDBJ databases">
        <authorList>
            <consortium name="Pathogen Informatics"/>
        </authorList>
    </citation>
    <scope>NUCLEOTIDE SEQUENCE [LARGE SCALE GENOMIC DNA]</scope>
    <source>
        <strain evidence="4 5">2789STDY5834956</strain>
    </source>
</reference>
<dbReference type="InterPro" id="IPR029058">
    <property type="entry name" value="AB_hydrolase_fold"/>
</dbReference>
<dbReference type="Pfam" id="PF07859">
    <property type="entry name" value="Abhydrolase_3"/>
    <property type="match status" value="1"/>
</dbReference>
<dbReference type="InterPro" id="IPR050300">
    <property type="entry name" value="GDXG_lipolytic_enzyme"/>
</dbReference>
<dbReference type="Proteomes" id="UP000095563">
    <property type="component" value="Unassembled WGS sequence"/>
</dbReference>
<dbReference type="RefSeq" id="WP_082201737.1">
    <property type="nucleotide sequence ID" value="NZ_CZBO01000010.1"/>
</dbReference>
<keyword evidence="2" id="KW-0472">Membrane</keyword>
<accession>A0A174VB83</accession>
<evidence type="ECO:0000256" key="2">
    <source>
        <dbReference type="SAM" id="Phobius"/>
    </source>
</evidence>
<feature type="domain" description="Alpha/beta hydrolase fold-3" evidence="3">
    <location>
        <begin position="101"/>
        <end position="306"/>
    </location>
</feature>
<dbReference type="AlphaFoldDB" id="A0A174VB83"/>
<keyword evidence="2" id="KW-1133">Transmembrane helix</keyword>
<dbReference type="Gene3D" id="3.40.50.1820">
    <property type="entry name" value="alpha/beta hydrolase"/>
    <property type="match status" value="1"/>
</dbReference>
<keyword evidence="1 4" id="KW-0378">Hydrolase</keyword>
<dbReference type="EC" id="3.1.1.3" evidence="4"/>
<proteinExistence type="predicted"/>
<dbReference type="PANTHER" id="PTHR48081">
    <property type="entry name" value="AB HYDROLASE SUPERFAMILY PROTEIN C4A8.06C"/>
    <property type="match status" value="1"/>
</dbReference>